<keyword evidence="2 3" id="KW-0040">ANK repeat</keyword>
<evidence type="ECO:0000313" key="6">
    <source>
        <dbReference type="EMBL" id="CAE0686048.1"/>
    </source>
</evidence>
<dbReference type="AlphaFoldDB" id="A0A6S8R6M8"/>
<gene>
    <name evidence="5" type="ORF">PCAL00307_LOCUS1481</name>
    <name evidence="6" type="ORF">PCAL00307_LOCUS1482</name>
    <name evidence="7" type="ORF">PECAL_1P04650</name>
</gene>
<dbReference type="PANTHER" id="PTHR24189">
    <property type="entry name" value="MYOTROPHIN"/>
    <property type="match status" value="1"/>
</dbReference>
<dbReference type="Proteomes" id="UP000789595">
    <property type="component" value="Unassembled WGS sequence"/>
</dbReference>
<dbReference type="EMBL" id="HBIW01001725">
    <property type="protein sequence ID" value="CAE0686048.1"/>
    <property type="molecule type" value="Transcribed_RNA"/>
</dbReference>
<evidence type="ECO:0000256" key="4">
    <source>
        <dbReference type="SAM" id="MobiDB-lite"/>
    </source>
</evidence>
<proteinExistence type="predicted"/>
<feature type="non-terminal residue" evidence="5">
    <location>
        <position position="357"/>
    </location>
</feature>
<dbReference type="PANTHER" id="PTHR24189:SF50">
    <property type="entry name" value="ANKYRIN REPEAT AND SOCS BOX PROTEIN 2"/>
    <property type="match status" value="1"/>
</dbReference>
<accession>A0A6S8R6M8</accession>
<feature type="repeat" description="ANK" evidence="3">
    <location>
        <begin position="103"/>
        <end position="135"/>
    </location>
</feature>
<dbReference type="PROSITE" id="PS50088">
    <property type="entry name" value="ANK_REPEAT"/>
    <property type="match status" value="1"/>
</dbReference>
<evidence type="ECO:0000313" key="5">
    <source>
        <dbReference type="EMBL" id="CAE0686047.1"/>
    </source>
</evidence>
<dbReference type="InterPro" id="IPR050745">
    <property type="entry name" value="Multifunctional_regulatory"/>
</dbReference>
<dbReference type="SMART" id="SM00248">
    <property type="entry name" value="ANK"/>
    <property type="match status" value="3"/>
</dbReference>
<dbReference type="InterPro" id="IPR036770">
    <property type="entry name" value="Ankyrin_rpt-contain_sf"/>
</dbReference>
<dbReference type="OrthoDB" id="10254927at2759"/>
<dbReference type="EMBL" id="CAKKNE010000001">
    <property type="protein sequence ID" value="CAH0364113.1"/>
    <property type="molecule type" value="Genomic_DNA"/>
</dbReference>
<reference evidence="7" key="2">
    <citation type="submission" date="2021-11" db="EMBL/GenBank/DDBJ databases">
        <authorList>
            <consortium name="Genoscope - CEA"/>
            <person name="William W."/>
        </authorList>
    </citation>
    <scope>NUCLEOTIDE SEQUENCE</scope>
</reference>
<organism evidence="5">
    <name type="scientific">Pelagomonas calceolata</name>
    <dbReference type="NCBI Taxonomy" id="35677"/>
    <lineage>
        <taxon>Eukaryota</taxon>
        <taxon>Sar</taxon>
        <taxon>Stramenopiles</taxon>
        <taxon>Ochrophyta</taxon>
        <taxon>Pelagophyceae</taxon>
        <taxon>Pelagomonadales</taxon>
        <taxon>Pelagomonadaceae</taxon>
        <taxon>Pelagomonas</taxon>
    </lineage>
</organism>
<feature type="compositionally biased region" description="Low complexity" evidence="4">
    <location>
        <begin position="239"/>
        <end position="268"/>
    </location>
</feature>
<feature type="region of interest" description="Disordered" evidence="4">
    <location>
        <begin position="293"/>
        <end position="329"/>
    </location>
</feature>
<dbReference type="Pfam" id="PF12796">
    <property type="entry name" value="Ank_2"/>
    <property type="match status" value="1"/>
</dbReference>
<feature type="compositionally biased region" description="Basic residues" evidence="4">
    <location>
        <begin position="228"/>
        <end position="238"/>
    </location>
</feature>
<feature type="region of interest" description="Disordered" evidence="4">
    <location>
        <begin position="222"/>
        <end position="268"/>
    </location>
</feature>
<evidence type="ECO:0000313" key="7">
    <source>
        <dbReference type="EMBL" id="CAH0364113.1"/>
    </source>
</evidence>
<sequence length="357" mass="37151">MPSAASEADAKRVDDAVRAKDEAALRDAVSKDDTRELGSLAVLRCAETGWIEGLRTAVDAGAIYRCKTASGASPAHLAAMGGHDILHVILDLDKSAVKAVNAQKQTPLHFAAVGGNALAVSALVRNGSDVNSPTSDGSTALHYACGKCATLAESERPMDGWERCVHVLLDNGADPFARDSKGKTPGDRLPKDARARGVLEDFMRKKEAAAAAVAEALCAEPETQAPAPKKKGRRRKPAPRAASPVVAPSSDSGSGSETSGAASGEMAAAVDRARHFHQHELPALTARARAASLADDTTPWSTVVRRRGAAAPEPAPLPEPSPPPPPRDVNELFAALFPAAPALALRAEHLLLPSEDL</sequence>
<feature type="compositionally biased region" description="Pro residues" evidence="4">
    <location>
        <begin position="313"/>
        <end position="327"/>
    </location>
</feature>
<dbReference type="EMBL" id="HBIW01001724">
    <property type="protein sequence ID" value="CAE0686047.1"/>
    <property type="molecule type" value="Transcribed_RNA"/>
</dbReference>
<protein>
    <submittedName>
        <fullName evidence="5">Uncharacterized protein</fullName>
    </submittedName>
</protein>
<dbReference type="Gene3D" id="1.25.40.20">
    <property type="entry name" value="Ankyrin repeat-containing domain"/>
    <property type="match status" value="1"/>
</dbReference>
<name>A0A6S8R6M8_9STRA</name>
<dbReference type="SUPFAM" id="SSF48403">
    <property type="entry name" value="Ankyrin repeat"/>
    <property type="match status" value="1"/>
</dbReference>
<evidence type="ECO:0000256" key="3">
    <source>
        <dbReference type="PROSITE-ProRule" id="PRU00023"/>
    </source>
</evidence>
<evidence type="ECO:0000256" key="2">
    <source>
        <dbReference type="ARBA" id="ARBA00023043"/>
    </source>
</evidence>
<dbReference type="InterPro" id="IPR002110">
    <property type="entry name" value="Ankyrin_rpt"/>
</dbReference>
<keyword evidence="8" id="KW-1185">Reference proteome</keyword>
<reference evidence="5" key="1">
    <citation type="submission" date="2021-01" db="EMBL/GenBank/DDBJ databases">
        <authorList>
            <person name="Corre E."/>
            <person name="Pelletier E."/>
            <person name="Niang G."/>
            <person name="Scheremetjew M."/>
            <person name="Finn R."/>
            <person name="Kale V."/>
            <person name="Holt S."/>
            <person name="Cochrane G."/>
            <person name="Meng A."/>
            <person name="Brown T."/>
            <person name="Cohen L."/>
        </authorList>
    </citation>
    <scope>NUCLEOTIDE SEQUENCE</scope>
    <source>
        <strain evidence="5">CCMP1756</strain>
    </source>
</reference>
<evidence type="ECO:0000256" key="1">
    <source>
        <dbReference type="ARBA" id="ARBA00022737"/>
    </source>
</evidence>
<keyword evidence="1" id="KW-0677">Repeat</keyword>
<evidence type="ECO:0000313" key="8">
    <source>
        <dbReference type="Proteomes" id="UP000789595"/>
    </source>
</evidence>
<dbReference type="PROSITE" id="PS50297">
    <property type="entry name" value="ANK_REP_REGION"/>
    <property type="match status" value="1"/>
</dbReference>